<proteinExistence type="predicted"/>
<organism evidence="1 2">
    <name type="scientific">Candidatus Opimibacter skivensis</name>
    <dbReference type="NCBI Taxonomy" id="2982028"/>
    <lineage>
        <taxon>Bacteria</taxon>
        <taxon>Pseudomonadati</taxon>
        <taxon>Bacteroidota</taxon>
        <taxon>Saprospiria</taxon>
        <taxon>Saprospirales</taxon>
        <taxon>Saprospiraceae</taxon>
        <taxon>Candidatus Opimibacter</taxon>
    </lineage>
</organism>
<dbReference type="Proteomes" id="UP000808337">
    <property type="component" value="Unassembled WGS sequence"/>
</dbReference>
<evidence type="ECO:0000313" key="1">
    <source>
        <dbReference type="EMBL" id="MBK9983953.1"/>
    </source>
</evidence>
<name>A0A9D7XTP8_9BACT</name>
<dbReference type="InterPro" id="IPR045459">
    <property type="entry name" value="DUF5908"/>
</dbReference>
<protein>
    <submittedName>
        <fullName evidence="1">Uncharacterized protein</fullName>
    </submittedName>
</protein>
<sequence>MPIEVREIVIKATVAGASGEGTTSSSQRGPSADDLIKTCVEKVLEILKEKKER</sequence>
<reference evidence="1 2" key="1">
    <citation type="submission" date="2020-10" db="EMBL/GenBank/DDBJ databases">
        <title>Connecting structure to function with the recovery of over 1000 high-quality activated sludge metagenome-assembled genomes encoding full-length rRNA genes using long-read sequencing.</title>
        <authorList>
            <person name="Singleton C.M."/>
            <person name="Petriglieri F."/>
            <person name="Kristensen J.M."/>
            <person name="Kirkegaard R.H."/>
            <person name="Michaelsen T.Y."/>
            <person name="Andersen M.H."/>
            <person name="Karst S.M."/>
            <person name="Dueholm M.S."/>
            <person name="Nielsen P.H."/>
            <person name="Albertsen M."/>
        </authorList>
    </citation>
    <scope>NUCLEOTIDE SEQUENCE [LARGE SCALE GENOMIC DNA]</scope>
    <source>
        <strain evidence="1">Ribe_18-Q3-R11-54_MAXAC.273</strain>
    </source>
</reference>
<gene>
    <name evidence="1" type="ORF">IPP15_16565</name>
</gene>
<accession>A0A9D7XTP8</accession>
<dbReference type="AlphaFoldDB" id="A0A9D7XTP8"/>
<dbReference type="EMBL" id="JADKGY010000029">
    <property type="protein sequence ID" value="MBK9983953.1"/>
    <property type="molecule type" value="Genomic_DNA"/>
</dbReference>
<dbReference type="Pfam" id="PF19265">
    <property type="entry name" value="DUF5908"/>
    <property type="match status" value="1"/>
</dbReference>
<evidence type="ECO:0000313" key="2">
    <source>
        <dbReference type="Proteomes" id="UP000808337"/>
    </source>
</evidence>
<comment type="caution">
    <text evidence="1">The sequence shown here is derived from an EMBL/GenBank/DDBJ whole genome shotgun (WGS) entry which is preliminary data.</text>
</comment>